<organism evidence="2 3">
    <name type="scientific">Reticulomyxa filosa</name>
    <dbReference type="NCBI Taxonomy" id="46433"/>
    <lineage>
        <taxon>Eukaryota</taxon>
        <taxon>Sar</taxon>
        <taxon>Rhizaria</taxon>
        <taxon>Retaria</taxon>
        <taxon>Foraminifera</taxon>
        <taxon>Monothalamids</taxon>
        <taxon>Reticulomyxidae</taxon>
        <taxon>Reticulomyxa</taxon>
    </lineage>
</organism>
<keyword evidence="1" id="KW-0472">Membrane</keyword>
<feature type="non-terminal residue" evidence="2">
    <location>
        <position position="1"/>
    </location>
</feature>
<evidence type="ECO:0000256" key="1">
    <source>
        <dbReference type="SAM" id="Phobius"/>
    </source>
</evidence>
<name>X6LCD5_RETFI</name>
<reference evidence="2 3" key="1">
    <citation type="journal article" date="2013" name="Curr. Biol.">
        <title>The Genome of the Foraminiferan Reticulomyxa filosa.</title>
        <authorList>
            <person name="Glockner G."/>
            <person name="Hulsmann N."/>
            <person name="Schleicher M."/>
            <person name="Noegel A.A."/>
            <person name="Eichinger L."/>
            <person name="Gallinger C."/>
            <person name="Pawlowski J."/>
            <person name="Sierra R."/>
            <person name="Euteneuer U."/>
            <person name="Pillet L."/>
            <person name="Moustafa A."/>
            <person name="Platzer M."/>
            <person name="Groth M."/>
            <person name="Szafranski K."/>
            <person name="Schliwa M."/>
        </authorList>
    </citation>
    <scope>NUCLEOTIDE SEQUENCE [LARGE SCALE GENOMIC DNA]</scope>
</reference>
<dbReference type="AlphaFoldDB" id="X6LCD5"/>
<sequence length="382" mass="45185">FFEMIYYFSFSDDFFVEEKKFPFLEKLLLDIINMVLALLFKQPNKANLYNMELALEIAEKENNQCKSNTPKTTLFEKKMLSPRPKQIHFPIVVSPDIGNIQVDMYIYLHSQESTSIFLLSCFYVFFYHFIVTKRTSNLILQFLDYPEYFRYLIKRILRNNALVMIKFGMELKSSLSSMEKYLILDTRKTEKKPQVNVYTINLMIFGMYIFSSTKKTSDLLLLQQKYLDKIIISEHSRGGDRIEKYYFFFCVDDEKVSDSYQKGIQKKKRTLHGTPAVERSKLDNRRQSLQLSRSFKVDNEKRDHQKEKHDTTITTSDRNTTATKYSSKWAIVSCLKTYSDFGKGEKFVTVELNKWDDVSKNRNCKPDEDLKTLARFSRSLPN</sequence>
<feature type="transmembrane region" description="Helical" evidence="1">
    <location>
        <begin position="114"/>
        <end position="131"/>
    </location>
</feature>
<feature type="transmembrane region" description="Helical" evidence="1">
    <location>
        <begin position="195"/>
        <end position="211"/>
    </location>
</feature>
<proteinExistence type="predicted"/>
<dbReference type="EMBL" id="ASPP01044584">
    <property type="protein sequence ID" value="ETN99213.1"/>
    <property type="molecule type" value="Genomic_DNA"/>
</dbReference>
<keyword evidence="3" id="KW-1185">Reference proteome</keyword>
<comment type="caution">
    <text evidence="2">The sequence shown here is derived from an EMBL/GenBank/DDBJ whole genome shotgun (WGS) entry which is preliminary data.</text>
</comment>
<accession>X6LCD5</accession>
<gene>
    <name evidence="2" type="ORF">RFI_38268</name>
</gene>
<evidence type="ECO:0000313" key="3">
    <source>
        <dbReference type="Proteomes" id="UP000023152"/>
    </source>
</evidence>
<evidence type="ECO:0000313" key="2">
    <source>
        <dbReference type="EMBL" id="ETN99213.1"/>
    </source>
</evidence>
<dbReference type="Proteomes" id="UP000023152">
    <property type="component" value="Unassembled WGS sequence"/>
</dbReference>
<keyword evidence="1" id="KW-0812">Transmembrane</keyword>
<protein>
    <submittedName>
        <fullName evidence="2">Uncharacterized protein</fullName>
    </submittedName>
</protein>
<keyword evidence="1" id="KW-1133">Transmembrane helix</keyword>